<gene>
    <name evidence="5" type="ORF">CIW82_09065</name>
</gene>
<evidence type="ECO:0000259" key="4">
    <source>
        <dbReference type="PROSITE" id="PS01124"/>
    </source>
</evidence>
<dbReference type="InterPro" id="IPR009057">
    <property type="entry name" value="Homeodomain-like_sf"/>
</dbReference>
<sequence>MLGQSLSFMGLLLEQMFQGQASDTSLSRQDIRRLNDIRDMLLADLAAPPRLDKLARQAGMSVSRLQRSFRMLFGTSVYAFFQKERMQEAYRLLLSDEESILGIALRMGYSNPGHFTAAFRKQFGLNPSDLRQSSRLRR</sequence>
<dbReference type="EMBL" id="CP022699">
    <property type="protein sequence ID" value="ATJ92536.1"/>
    <property type="molecule type" value="Genomic_DNA"/>
</dbReference>
<name>A0A291PM90_9PROT</name>
<dbReference type="Gene3D" id="1.10.10.60">
    <property type="entry name" value="Homeodomain-like"/>
    <property type="match status" value="2"/>
</dbReference>
<dbReference type="Proteomes" id="UP000220394">
    <property type="component" value="Chromosome"/>
</dbReference>
<proteinExistence type="predicted"/>
<protein>
    <submittedName>
        <fullName evidence="5">AraC family transcriptional regulator</fullName>
    </submittedName>
</protein>
<dbReference type="SUPFAM" id="SSF46689">
    <property type="entry name" value="Homeodomain-like"/>
    <property type="match status" value="2"/>
</dbReference>
<keyword evidence="2" id="KW-0238">DNA-binding</keyword>
<dbReference type="SMART" id="SM00342">
    <property type="entry name" value="HTH_ARAC"/>
    <property type="match status" value="1"/>
</dbReference>
<dbReference type="PROSITE" id="PS01124">
    <property type="entry name" value="HTH_ARAC_FAMILY_2"/>
    <property type="match status" value="1"/>
</dbReference>
<dbReference type="KEGG" id="ato:CIW82_09065"/>
<dbReference type="PANTHER" id="PTHR47893:SF1">
    <property type="entry name" value="REGULATORY PROTEIN PCHR"/>
    <property type="match status" value="1"/>
</dbReference>
<evidence type="ECO:0000256" key="3">
    <source>
        <dbReference type="ARBA" id="ARBA00023163"/>
    </source>
</evidence>
<evidence type="ECO:0000313" key="5">
    <source>
        <dbReference type="EMBL" id="ATJ92536.1"/>
    </source>
</evidence>
<feature type="domain" description="HTH araC/xylS-type" evidence="4">
    <location>
        <begin position="35"/>
        <end position="133"/>
    </location>
</feature>
<evidence type="ECO:0000256" key="1">
    <source>
        <dbReference type="ARBA" id="ARBA00023015"/>
    </source>
</evidence>
<dbReference type="GO" id="GO:0003700">
    <property type="term" value="F:DNA-binding transcription factor activity"/>
    <property type="evidence" value="ECO:0007669"/>
    <property type="project" value="InterPro"/>
</dbReference>
<dbReference type="InterPro" id="IPR018060">
    <property type="entry name" value="HTH_AraC"/>
</dbReference>
<dbReference type="AlphaFoldDB" id="A0A291PM90"/>
<dbReference type="PRINTS" id="PR00032">
    <property type="entry name" value="HTHARAC"/>
</dbReference>
<evidence type="ECO:0000313" key="6">
    <source>
        <dbReference type="Proteomes" id="UP000220394"/>
    </source>
</evidence>
<dbReference type="GO" id="GO:0043565">
    <property type="term" value="F:sequence-specific DNA binding"/>
    <property type="evidence" value="ECO:0007669"/>
    <property type="project" value="InterPro"/>
</dbReference>
<dbReference type="InterPro" id="IPR020449">
    <property type="entry name" value="Tscrpt_reg_AraC-type_HTH"/>
</dbReference>
<dbReference type="PANTHER" id="PTHR47893">
    <property type="entry name" value="REGULATORY PROTEIN PCHR"/>
    <property type="match status" value="1"/>
</dbReference>
<evidence type="ECO:0000256" key="2">
    <source>
        <dbReference type="ARBA" id="ARBA00023125"/>
    </source>
</evidence>
<dbReference type="InterPro" id="IPR053142">
    <property type="entry name" value="PchR_regulatory_protein"/>
</dbReference>
<keyword evidence="3" id="KW-0804">Transcription</keyword>
<accession>A0A291PM90</accession>
<keyword evidence="1" id="KW-0805">Transcription regulation</keyword>
<organism evidence="5 6">
    <name type="scientific">Acetobacter tropicalis</name>
    <dbReference type="NCBI Taxonomy" id="104102"/>
    <lineage>
        <taxon>Bacteria</taxon>
        <taxon>Pseudomonadati</taxon>
        <taxon>Pseudomonadota</taxon>
        <taxon>Alphaproteobacteria</taxon>
        <taxon>Acetobacterales</taxon>
        <taxon>Acetobacteraceae</taxon>
        <taxon>Acetobacter</taxon>
    </lineage>
</organism>
<reference evidence="5 6" key="1">
    <citation type="submission" date="2017-08" db="EMBL/GenBank/DDBJ databases">
        <title>Complete Genome Sequence of Acetobacter tropicalis Oregon-R-modENCODE STRAIN BDGP1, an acetic acid bacterium isolated from Drosophila melanogaster gut.</title>
        <authorList>
            <person name="Wan K.H."/>
            <person name="Yu C."/>
            <person name="Park S."/>
            <person name="Hammonds A.S."/>
            <person name="Booth B.W."/>
            <person name="Celniker S.E."/>
        </authorList>
    </citation>
    <scope>NUCLEOTIDE SEQUENCE [LARGE SCALE GENOMIC DNA]</scope>
    <source>
        <strain evidence="5 6">BDGP1</strain>
    </source>
</reference>
<dbReference type="Pfam" id="PF12833">
    <property type="entry name" value="HTH_18"/>
    <property type="match status" value="1"/>
</dbReference>